<organism evidence="1 2">
    <name type="scientific">Protopolystoma xenopodis</name>
    <dbReference type="NCBI Taxonomy" id="117903"/>
    <lineage>
        <taxon>Eukaryota</taxon>
        <taxon>Metazoa</taxon>
        <taxon>Spiralia</taxon>
        <taxon>Lophotrochozoa</taxon>
        <taxon>Platyhelminthes</taxon>
        <taxon>Monogenea</taxon>
        <taxon>Polyopisthocotylea</taxon>
        <taxon>Polystomatidea</taxon>
        <taxon>Polystomatidae</taxon>
        <taxon>Protopolystoma</taxon>
    </lineage>
</organism>
<keyword evidence="2" id="KW-1185">Reference proteome</keyword>
<evidence type="ECO:0000313" key="2">
    <source>
        <dbReference type="Proteomes" id="UP000784294"/>
    </source>
</evidence>
<reference evidence="1" key="1">
    <citation type="submission" date="2018-11" db="EMBL/GenBank/DDBJ databases">
        <authorList>
            <consortium name="Pathogen Informatics"/>
        </authorList>
    </citation>
    <scope>NUCLEOTIDE SEQUENCE</scope>
</reference>
<evidence type="ECO:0000313" key="1">
    <source>
        <dbReference type="EMBL" id="VEL13525.1"/>
    </source>
</evidence>
<proteinExistence type="predicted"/>
<name>A0A3S5CE10_9PLAT</name>
<comment type="caution">
    <text evidence="1">The sequence shown here is derived from an EMBL/GenBank/DDBJ whole genome shotgun (WGS) entry which is preliminary data.</text>
</comment>
<dbReference type="EMBL" id="CAAALY010018042">
    <property type="protein sequence ID" value="VEL13525.1"/>
    <property type="molecule type" value="Genomic_DNA"/>
</dbReference>
<accession>A0A3S5CE10</accession>
<dbReference type="AlphaFoldDB" id="A0A3S5CE10"/>
<protein>
    <submittedName>
        <fullName evidence="1">Uncharacterized protein</fullName>
    </submittedName>
</protein>
<sequence length="202" mass="22410">MSNLTMQQNEMPREITSAFDVNQPVSLSGPALMPFVTSPALQQPASIIASNNLPTKPSPSFSCNESRPRLITTSDMFIFHRNLPWPLLRVDNPSLASCPDLLHGPLGSFLIFLVDRFHSVPAPAYFTPGAVSQTFSSTYNVAISSELSEALIHIPVDIRHYLHASSPRLSPCILNKLWTSTSFRLLHLKWIISIFGHNALFL</sequence>
<dbReference type="Proteomes" id="UP000784294">
    <property type="component" value="Unassembled WGS sequence"/>
</dbReference>
<gene>
    <name evidence="1" type="ORF">PXEA_LOCUS6965</name>
</gene>